<proteinExistence type="predicted"/>
<evidence type="ECO:0000313" key="1">
    <source>
        <dbReference type="EMBL" id="MBB5042405.1"/>
    </source>
</evidence>
<name>A0A7W7YUG6_9HYPH</name>
<reference evidence="1 2" key="1">
    <citation type="submission" date="2020-08" db="EMBL/GenBank/DDBJ databases">
        <title>Genomic Encyclopedia of Type Strains, Phase IV (KMG-IV): sequencing the most valuable type-strain genomes for metagenomic binning, comparative biology and taxonomic classification.</title>
        <authorList>
            <person name="Goeker M."/>
        </authorList>
    </citation>
    <scope>NUCLEOTIDE SEQUENCE [LARGE SCALE GENOMIC DNA]</scope>
    <source>
        <strain evidence="1 2">DSM 21319</strain>
    </source>
</reference>
<protein>
    <submittedName>
        <fullName evidence="1">Uncharacterized protein</fullName>
    </submittedName>
</protein>
<dbReference type="RefSeq" id="WP_184143212.1">
    <property type="nucleotide sequence ID" value="NZ_JACHIK010000004.1"/>
</dbReference>
<dbReference type="EMBL" id="JACHIK010000004">
    <property type="protein sequence ID" value="MBB5042405.1"/>
    <property type="molecule type" value="Genomic_DNA"/>
</dbReference>
<keyword evidence="2" id="KW-1185">Reference proteome</keyword>
<gene>
    <name evidence="1" type="ORF">HNQ66_001801</name>
</gene>
<organism evidence="1 2">
    <name type="scientific">Shinella fusca</name>
    <dbReference type="NCBI Taxonomy" id="544480"/>
    <lineage>
        <taxon>Bacteria</taxon>
        <taxon>Pseudomonadati</taxon>
        <taxon>Pseudomonadota</taxon>
        <taxon>Alphaproteobacteria</taxon>
        <taxon>Hyphomicrobiales</taxon>
        <taxon>Rhizobiaceae</taxon>
        <taxon>Shinella</taxon>
    </lineage>
</organism>
<evidence type="ECO:0000313" key="2">
    <source>
        <dbReference type="Proteomes" id="UP000535406"/>
    </source>
</evidence>
<dbReference type="AlphaFoldDB" id="A0A7W7YUG6"/>
<accession>A0A7W7YUG6</accession>
<dbReference type="Proteomes" id="UP000535406">
    <property type="component" value="Unassembled WGS sequence"/>
</dbReference>
<comment type="caution">
    <text evidence="1">The sequence shown here is derived from an EMBL/GenBank/DDBJ whole genome shotgun (WGS) entry which is preliminary data.</text>
</comment>
<sequence>MRNERYIARYFCSVDNPDAVRTWFVFDRQTGAPLSDEDGIRMFTGEEIRDFVRASTIAAIVDDDAAPGELSV</sequence>